<organism evidence="2 3">
    <name type="scientific">Flavobacterium cheongpyeongense</name>
    <dbReference type="NCBI Taxonomy" id="2212651"/>
    <lineage>
        <taxon>Bacteria</taxon>
        <taxon>Pseudomonadati</taxon>
        <taxon>Bacteroidota</taxon>
        <taxon>Flavobacteriia</taxon>
        <taxon>Flavobacteriales</taxon>
        <taxon>Flavobacteriaceae</taxon>
        <taxon>Flavobacterium</taxon>
    </lineage>
</organism>
<evidence type="ECO:0000313" key="2">
    <source>
        <dbReference type="EMBL" id="PXY41612.1"/>
    </source>
</evidence>
<dbReference type="OrthoDB" id="1158700at2"/>
<name>A0A2V4BSP9_9FLAO</name>
<sequence length="316" mass="36298">MNSNYIEKIFGKKRDELTLIDLKNYFSSPQEESSVVEFKSGEVEINDIFKEIAAFLNTEGGLLIIGSPRETKQNVGKNIIKICEGELTFSNFKNKDWLYQKIASNIVPAPTDLKIEEFLTENGNVFLIDIPQSLNPPHQCSSDGKYYLRLERDAKPAPHGIIQALFNKRRVPSLSAEIVIKTVKSHQDNIIVSIKNESSIPAEKVSYIIDVYNVEQIKSNYSFKFFEDSLGEKFCFTGHTEQVLVQVINLPIKFDLQHSGKDYLIFVAFWCRDLDFDFKFFTYSPSQKKIVKEATFKQGERLIDELNRLRNLEVGL</sequence>
<dbReference type="AlphaFoldDB" id="A0A2V4BSP9"/>
<accession>A0A2V4BSP9</accession>
<dbReference type="InterPro" id="IPR007421">
    <property type="entry name" value="Schlafen_AlbA_2_dom"/>
</dbReference>
<evidence type="ECO:0000259" key="1">
    <source>
        <dbReference type="Pfam" id="PF04326"/>
    </source>
</evidence>
<protein>
    <recommendedName>
        <fullName evidence="1">Schlafen AlbA-2 domain-containing protein</fullName>
    </recommendedName>
</protein>
<evidence type="ECO:0000313" key="3">
    <source>
        <dbReference type="Proteomes" id="UP000247903"/>
    </source>
</evidence>
<dbReference type="Gene3D" id="3.30.950.30">
    <property type="entry name" value="Schlafen, AAA domain"/>
    <property type="match status" value="1"/>
</dbReference>
<proteinExistence type="predicted"/>
<reference evidence="2 3" key="1">
    <citation type="submission" date="2018-05" db="EMBL/GenBank/DDBJ databases">
        <title>Flavobacterium sp. strain IMCC34759, incomplete genome.</title>
        <authorList>
            <person name="Joung Y."/>
            <person name="Cho J."/>
        </authorList>
    </citation>
    <scope>NUCLEOTIDE SEQUENCE [LARGE SCALE GENOMIC DNA]</scope>
    <source>
        <strain evidence="2 3">IMCC34759</strain>
    </source>
</reference>
<dbReference type="RefSeq" id="WP_110305856.1">
    <property type="nucleotide sequence ID" value="NZ_QJHK01000004.1"/>
</dbReference>
<dbReference type="EMBL" id="QJHK01000004">
    <property type="protein sequence ID" value="PXY41612.1"/>
    <property type="molecule type" value="Genomic_DNA"/>
</dbReference>
<feature type="domain" description="Schlafen AlbA-2" evidence="1">
    <location>
        <begin position="32"/>
        <end position="157"/>
    </location>
</feature>
<dbReference type="PANTHER" id="PTHR30595:SF6">
    <property type="entry name" value="SCHLAFEN ALBA-2 DOMAIN-CONTAINING PROTEIN"/>
    <property type="match status" value="1"/>
</dbReference>
<dbReference type="Proteomes" id="UP000247903">
    <property type="component" value="Unassembled WGS sequence"/>
</dbReference>
<dbReference type="Pfam" id="PF04326">
    <property type="entry name" value="SLFN_AlbA_2"/>
    <property type="match status" value="1"/>
</dbReference>
<gene>
    <name evidence="2" type="ORF">DMB65_06575</name>
</gene>
<dbReference type="PANTHER" id="PTHR30595">
    <property type="entry name" value="GLPR-RELATED TRANSCRIPTIONAL REPRESSOR"/>
    <property type="match status" value="1"/>
</dbReference>
<comment type="caution">
    <text evidence="2">The sequence shown here is derived from an EMBL/GenBank/DDBJ whole genome shotgun (WGS) entry which is preliminary data.</text>
</comment>
<keyword evidence="3" id="KW-1185">Reference proteome</keyword>
<dbReference type="InterPro" id="IPR038461">
    <property type="entry name" value="Schlafen_AlbA_2_dom_sf"/>
</dbReference>